<keyword evidence="3" id="KW-1003">Cell membrane</keyword>
<keyword evidence="4 7" id="KW-0812">Transmembrane</keyword>
<reference evidence="10" key="1">
    <citation type="submission" date="2022-11" db="EMBL/GenBank/DDBJ databases">
        <title>Parathalassolutuus dongxingensis gen. nov., sp. nov., a novel member of family Oceanospirillaceae isolated from a coastal shrimp pond in Guangxi, China.</title>
        <authorList>
            <person name="Chen H."/>
        </authorList>
    </citation>
    <scope>NUCLEOTIDE SEQUENCE</scope>
    <source>
        <strain evidence="10">G-43</strain>
    </source>
</reference>
<dbReference type="GO" id="GO:0098797">
    <property type="term" value="C:plasma membrane protein complex"/>
    <property type="evidence" value="ECO:0007669"/>
    <property type="project" value="TreeGrafter"/>
</dbReference>
<accession>A0A9X3IQG6</accession>
<dbReference type="Pfam" id="PF12704">
    <property type="entry name" value="MacB_PCD"/>
    <property type="match status" value="1"/>
</dbReference>
<evidence type="ECO:0000259" key="8">
    <source>
        <dbReference type="Pfam" id="PF02687"/>
    </source>
</evidence>
<dbReference type="PANTHER" id="PTHR30489:SF0">
    <property type="entry name" value="LIPOPROTEIN-RELEASING SYSTEM TRANSMEMBRANE PROTEIN LOLE"/>
    <property type="match status" value="1"/>
</dbReference>
<sequence>MTINKWLALSWLNLIRNGRRSLISGGVIAFGSAALLLSIGYVSATFEGLRESTIQGGLGHLQIAAHNGFDDPRAEAISAAQAQQLEQQLQAMPEVRLTTRRILFEGLASSGDVTIAVMGRGVDIDQERKISLFTPIVEGRNLSGQDSGWQAVIGDRLARNLGVSVGDSLTLLTNTRYQGINAIDVTIKGINRSGIPELDERSVMISLAAASLLTDSDQVSRLVVGLYETANTDLIADRLQADTSISVQRWIDLFPFYGAVVNLYHSIFGMMGGIILVVVFLSVSNSMLMAFMERVNESGTLRAFGFSRGRVIGLFSAEGWLLGALGASAGLEIGLLLMLLINQASIPMPPPPGRSVGYPLVLNVEVLAVPAILAAMMLCGTLAAWLPARRMTAMTITAALNHY</sequence>
<evidence type="ECO:0000256" key="6">
    <source>
        <dbReference type="ARBA" id="ARBA00023136"/>
    </source>
</evidence>
<dbReference type="InterPro" id="IPR003838">
    <property type="entry name" value="ABC3_permease_C"/>
</dbReference>
<evidence type="ECO:0000256" key="3">
    <source>
        <dbReference type="ARBA" id="ARBA00022475"/>
    </source>
</evidence>
<organism evidence="10 11">
    <name type="scientific">Parathalassolituus penaei</name>
    <dbReference type="NCBI Taxonomy" id="2997323"/>
    <lineage>
        <taxon>Bacteria</taxon>
        <taxon>Pseudomonadati</taxon>
        <taxon>Pseudomonadota</taxon>
        <taxon>Gammaproteobacteria</taxon>
        <taxon>Oceanospirillales</taxon>
        <taxon>Oceanospirillaceae</taxon>
        <taxon>Parathalassolituus</taxon>
    </lineage>
</organism>
<dbReference type="InterPro" id="IPR051447">
    <property type="entry name" value="Lipoprotein-release_system"/>
</dbReference>
<feature type="transmembrane region" description="Helical" evidence="7">
    <location>
        <begin position="361"/>
        <end position="386"/>
    </location>
</feature>
<feature type="transmembrane region" description="Helical" evidence="7">
    <location>
        <begin position="320"/>
        <end position="341"/>
    </location>
</feature>
<feature type="domain" description="MacB-like periplasmic core" evidence="9">
    <location>
        <begin position="28"/>
        <end position="241"/>
    </location>
</feature>
<comment type="subcellular location">
    <subcellularLocation>
        <location evidence="1">Cell membrane</location>
        <topology evidence="1">Multi-pass membrane protein</topology>
    </subcellularLocation>
</comment>
<dbReference type="Proteomes" id="UP001150830">
    <property type="component" value="Unassembled WGS sequence"/>
</dbReference>
<keyword evidence="6 7" id="KW-0472">Membrane</keyword>
<dbReference type="InterPro" id="IPR025857">
    <property type="entry name" value="MacB_PCD"/>
</dbReference>
<feature type="transmembrane region" description="Helical" evidence="7">
    <location>
        <begin position="263"/>
        <end position="284"/>
    </location>
</feature>
<dbReference type="Pfam" id="PF02687">
    <property type="entry name" value="FtsX"/>
    <property type="match status" value="1"/>
</dbReference>
<keyword evidence="11" id="KW-1185">Reference proteome</keyword>
<comment type="caution">
    <text evidence="10">The sequence shown here is derived from an EMBL/GenBank/DDBJ whole genome shotgun (WGS) entry which is preliminary data.</text>
</comment>
<evidence type="ECO:0000313" key="10">
    <source>
        <dbReference type="EMBL" id="MCY0963771.1"/>
    </source>
</evidence>
<dbReference type="PANTHER" id="PTHR30489">
    <property type="entry name" value="LIPOPROTEIN-RELEASING SYSTEM TRANSMEMBRANE PROTEIN LOLE"/>
    <property type="match status" value="1"/>
</dbReference>
<proteinExistence type="inferred from homology"/>
<evidence type="ECO:0000256" key="5">
    <source>
        <dbReference type="ARBA" id="ARBA00022989"/>
    </source>
</evidence>
<evidence type="ECO:0000256" key="7">
    <source>
        <dbReference type="SAM" id="Phobius"/>
    </source>
</evidence>
<evidence type="ECO:0000313" key="11">
    <source>
        <dbReference type="Proteomes" id="UP001150830"/>
    </source>
</evidence>
<evidence type="ECO:0000256" key="4">
    <source>
        <dbReference type="ARBA" id="ARBA00022692"/>
    </source>
</evidence>
<name>A0A9X3IQG6_9GAMM</name>
<evidence type="ECO:0000256" key="2">
    <source>
        <dbReference type="ARBA" id="ARBA00005236"/>
    </source>
</evidence>
<feature type="domain" description="ABC3 transporter permease C-terminal" evidence="8">
    <location>
        <begin position="270"/>
        <end position="395"/>
    </location>
</feature>
<dbReference type="GO" id="GO:0044874">
    <property type="term" value="P:lipoprotein localization to outer membrane"/>
    <property type="evidence" value="ECO:0007669"/>
    <property type="project" value="TreeGrafter"/>
</dbReference>
<evidence type="ECO:0000259" key="9">
    <source>
        <dbReference type="Pfam" id="PF12704"/>
    </source>
</evidence>
<gene>
    <name evidence="10" type="ORF">OUO13_01040</name>
</gene>
<dbReference type="EMBL" id="JAPNOA010000005">
    <property type="protein sequence ID" value="MCY0963771.1"/>
    <property type="molecule type" value="Genomic_DNA"/>
</dbReference>
<keyword evidence="5 7" id="KW-1133">Transmembrane helix</keyword>
<comment type="similarity">
    <text evidence="2">Belongs to the ABC-4 integral membrane protein family. LolC/E subfamily.</text>
</comment>
<feature type="transmembrane region" description="Helical" evidence="7">
    <location>
        <begin position="21"/>
        <end position="42"/>
    </location>
</feature>
<protein>
    <submittedName>
        <fullName evidence="10">ABC transporter permease</fullName>
    </submittedName>
</protein>
<dbReference type="AlphaFoldDB" id="A0A9X3IQG6"/>
<dbReference type="RefSeq" id="WP_283171990.1">
    <property type="nucleotide sequence ID" value="NZ_JAPNOA010000005.1"/>
</dbReference>
<evidence type="ECO:0000256" key="1">
    <source>
        <dbReference type="ARBA" id="ARBA00004651"/>
    </source>
</evidence>